<dbReference type="SMART" id="SM00065">
    <property type="entry name" value="GAF"/>
    <property type="match status" value="1"/>
</dbReference>
<reference evidence="6" key="1">
    <citation type="submission" date="2017-06" db="EMBL/GenBank/DDBJ databases">
        <authorList>
            <person name="Varghese N."/>
            <person name="Submissions S."/>
        </authorList>
    </citation>
    <scope>NUCLEOTIDE SEQUENCE [LARGE SCALE GENOMIC DNA]</scope>
    <source>
        <strain evidence="6">DSM 46839</strain>
    </source>
</reference>
<dbReference type="AlphaFoldDB" id="A0A239JBU0"/>
<dbReference type="SMART" id="SM00052">
    <property type="entry name" value="EAL"/>
    <property type="match status" value="1"/>
</dbReference>
<protein>
    <submittedName>
        <fullName evidence="5">Diguanylate cyclase/phosphodiesterase</fullName>
    </submittedName>
</protein>
<evidence type="ECO:0000259" key="3">
    <source>
        <dbReference type="PROSITE" id="PS50883"/>
    </source>
</evidence>
<evidence type="ECO:0000256" key="1">
    <source>
        <dbReference type="SAM" id="MobiDB-lite"/>
    </source>
</evidence>
<name>A0A239JBU0_9ACTN</name>
<keyword evidence="2" id="KW-1133">Transmembrane helix</keyword>
<feature type="transmembrane region" description="Helical" evidence="2">
    <location>
        <begin position="35"/>
        <end position="57"/>
    </location>
</feature>
<feature type="domain" description="GGDEF" evidence="4">
    <location>
        <begin position="460"/>
        <end position="592"/>
    </location>
</feature>
<dbReference type="SUPFAM" id="SSF55781">
    <property type="entry name" value="GAF domain-like"/>
    <property type="match status" value="1"/>
</dbReference>
<dbReference type="InterPro" id="IPR003018">
    <property type="entry name" value="GAF"/>
</dbReference>
<dbReference type="SUPFAM" id="SSF55073">
    <property type="entry name" value="Nucleotide cyclase"/>
    <property type="match status" value="1"/>
</dbReference>
<gene>
    <name evidence="5" type="ORF">SAMN06893096_1142</name>
</gene>
<dbReference type="InterPro" id="IPR001633">
    <property type="entry name" value="EAL_dom"/>
</dbReference>
<evidence type="ECO:0000259" key="4">
    <source>
        <dbReference type="PROSITE" id="PS50887"/>
    </source>
</evidence>
<keyword evidence="6" id="KW-1185">Reference proteome</keyword>
<keyword evidence="2" id="KW-0812">Transmembrane</keyword>
<dbReference type="PANTHER" id="PTHR44757:SF2">
    <property type="entry name" value="BIOFILM ARCHITECTURE MAINTENANCE PROTEIN MBAA"/>
    <property type="match status" value="1"/>
</dbReference>
<dbReference type="InterPro" id="IPR043128">
    <property type="entry name" value="Rev_trsase/Diguanyl_cyclase"/>
</dbReference>
<evidence type="ECO:0000313" key="6">
    <source>
        <dbReference type="Proteomes" id="UP000198373"/>
    </source>
</evidence>
<dbReference type="CDD" id="cd01949">
    <property type="entry name" value="GGDEF"/>
    <property type="match status" value="1"/>
</dbReference>
<accession>A0A239JBU0</accession>
<dbReference type="SMART" id="SM00267">
    <property type="entry name" value="GGDEF"/>
    <property type="match status" value="1"/>
</dbReference>
<dbReference type="OrthoDB" id="23692at2"/>
<dbReference type="PANTHER" id="PTHR44757">
    <property type="entry name" value="DIGUANYLATE CYCLASE DGCP"/>
    <property type="match status" value="1"/>
</dbReference>
<dbReference type="Pfam" id="PF00563">
    <property type="entry name" value="EAL"/>
    <property type="match status" value="1"/>
</dbReference>
<dbReference type="InterPro" id="IPR035919">
    <property type="entry name" value="EAL_sf"/>
</dbReference>
<dbReference type="Gene3D" id="3.30.70.270">
    <property type="match status" value="1"/>
</dbReference>
<evidence type="ECO:0000256" key="2">
    <source>
        <dbReference type="SAM" id="Phobius"/>
    </source>
</evidence>
<dbReference type="CDD" id="cd01948">
    <property type="entry name" value="EAL"/>
    <property type="match status" value="1"/>
</dbReference>
<feature type="domain" description="EAL" evidence="3">
    <location>
        <begin position="601"/>
        <end position="854"/>
    </location>
</feature>
<sequence>MDTQQTDAGPDDTGPVGGDEASAPRRRSRFDRRSALVVLQTIALGVLAVLVGAPFVGVPASQPELHLPWWVLSMGFAATEACVFHVQTRREARTVSVSELPLVLGLFFAAPLELLAGRLVGSGAIFVFHRRSSLLKTSWNLAMVSVQTAVAVAVFHALSDLADSTSPLSWIGAYAGPMAANCVGAVALALVIAVYEGSMRPGELLRDVVNGEPAAPVVITLALVAVTSLTVSPHSVWLLVLTGVGLLLGYRAYASLSDRHLNLERIYRFTQAVSTSPEVDEVLGSVLAEAKELLRSERAEIAFVASPQSQVAHVRLGVSGRLTRSEEPKSAEDRWLLDQVVEDATALLLPRTTKDAVQRRWLDAQAAREAVVVPLRGGAGVLGVLFVLDRLGDVRTYDKDDVLLLETVANHASVALQNGELIDKLRHEAMHDALTGLPNRALLQRRMTTALEEVADGRSAGAVAMILDLDGFKEVNDTLGHQQGDKLLVEVAARLTTAVGTAGMVARLGGDEFAVLLSGTGDEERAVHVARRVLRSLEHPIALDDMEVEVGGSLGVALAPAHATDAAVLLKRADMAMYDAKGGGKGLRVYESDLDSKNPRRLTLVAELRGALARDEISVHVQPQARLDSGAVVGAEALVRWHHPELGVVPPDEFIPVAERSGLIGPLTTRVLDASLAAVAAWRAAGHPLGISVNLSTRSLHDADLVEEVSRLLRRHDVPASALTLEVTESSVMADPARATALLHQLRDLGVRLSVDDFGTGYSSLSYLKRLPVQEVKIDRSFVTSLQAGGEDAAIVRAIIDLGGHLGLEVVAEGVEDAAVWELLSTMGCDVVQGWHLGRAMPVAEFAGWLATRGTATRPTLHAVS</sequence>
<feature type="transmembrane region" description="Helical" evidence="2">
    <location>
        <begin position="69"/>
        <end position="88"/>
    </location>
</feature>
<feature type="transmembrane region" description="Helical" evidence="2">
    <location>
        <begin position="139"/>
        <end position="158"/>
    </location>
</feature>
<proteinExistence type="predicted"/>
<dbReference type="Gene3D" id="3.20.20.450">
    <property type="entry name" value="EAL domain"/>
    <property type="match status" value="1"/>
</dbReference>
<feature type="transmembrane region" description="Helical" evidence="2">
    <location>
        <begin position="214"/>
        <end position="231"/>
    </location>
</feature>
<dbReference type="InterPro" id="IPR000160">
    <property type="entry name" value="GGDEF_dom"/>
</dbReference>
<dbReference type="InterPro" id="IPR052155">
    <property type="entry name" value="Biofilm_reg_signaling"/>
</dbReference>
<dbReference type="SUPFAM" id="SSF141868">
    <property type="entry name" value="EAL domain-like"/>
    <property type="match status" value="1"/>
</dbReference>
<dbReference type="EMBL" id="FZOO01000014">
    <property type="protein sequence ID" value="SNT03381.1"/>
    <property type="molecule type" value="Genomic_DNA"/>
</dbReference>
<dbReference type="Proteomes" id="UP000198373">
    <property type="component" value="Unassembled WGS sequence"/>
</dbReference>
<dbReference type="PROSITE" id="PS50887">
    <property type="entry name" value="GGDEF"/>
    <property type="match status" value="1"/>
</dbReference>
<organism evidence="5 6">
    <name type="scientific">Geodermatophilus pulveris</name>
    <dbReference type="NCBI Taxonomy" id="1564159"/>
    <lineage>
        <taxon>Bacteria</taxon>
        <taxon>Bacillati</taxon>
        <taxon>Actinomycetota</taxon>
        <taxon>Actinomycetes</taxon>
        <taxon>Geodermatophilales</taxon>
        <taxon>Geodermatophilaceae</taxon>
        <taxon>Geodermatophilus</taxon>
    </lineage>
</organism>
<dbReference type="Pfam" id="PF13185">
    <property type="entry name" value="GAF_2"/>
    <property type="match status" value="1"/>
</dbReference>
<dbReference type="FunFam" id="3.20.20.450:FF:000001">
    <property type="entry name" value="Cyclic di-GMP phosphodiesterase yahA"/>
    <property type="match status" value="1"/>
</dbReference>
<dbReference type="RefSeq" id="WP_089307414.1">
    <property type="nucleotide sequence ID" value="NZ_FZOO01000014.1"/>
</dbReference>
<dbReference type="Pfam" id="PF00990">
    <property type="entry name" value="GGDEF"/>
    <property type="match status" value="1"/>
</dbReference>
<feature type="transmembrane region" description="Helical" evidence="2">
    <location>
        <begin position="170"/>
        <end position="194"/>
    </location>
</feature>
<feature type="region of interest" description="Disordered" evidence="1">
    <location>
        <begin position="1"/>
        <end position="27"/>
    </location>
</feature>
<dbReference type="InterPro" id="IPR029787">
    <property type="entry name" value="Nucleotide_cyclase"/>
</dbReference>
<dbReference type="NCBIfam" id="TIGR00254">
    <property type="entry name" value="GGDEF"/>
    <property type="match status" value="1"/>
</dbReference>
<dbReference type="InterPro" id="IPR029016">
    <property type="entry name" value="GAF-like_dom_sf"/>
</dbReference>
<dbReference type="PROSITE" id="PS50883">
    <property type="entry name" value="EAL"/>
    <property type="match status" value="1"/>
</dbReference>
<dbReference type="Gene3D" id="3.30.450.40">
    <property type="match status" value="1"/>
</dbReference>
<evidence type="ECO:0000313" key="5">
    <source>
        <dbReference type="EMBL" id="SNT03381.1"/>
    </source>
</evidence>
<keyword evidence="2" id="KW-0472">Membrane</keyword>